<keyword evidence="2 4" id="KW-0195">Cyclin</keyword>
<dbReference type="AlphaFoldDB" id="A0A1A9VCE2"/>
<evidence type="ECO:0000256" key="4">
    <source>
        <dbReference type="RuleBase" id="RU000383"/>
    </source>
</evidence>
<dbReference type="EnsemblMetazoa" id="GAUT032804-RA">
    <property type="protein sequence ID" value="GAUT032804-PA"/>
    <property type="gene ID" value="GAUT032804"/>
</dbReference>
<dbReference type="FunFam" id="1.10.472.10:FF:000001">
    <property type="entry name" value="G2/mitotic-specific cyclin"/>
    <property type="match status" value="1"/>
</dbReference>
<sequence>MISTKNIKEERVDENEVIEASKQMQKMGTNAEIVGKRTALGDLQNRGVVRPVAKKESSESNLDNAKLQNVCKGVKARVDSHWKKPPAAINNASKAAAKKSNGETAAVPITAAAVAQRKMITRSNSLRLVSANGTKVVGLQRHQSADAPPGAEKAKTLTNKVVENKTQIAQKTKGKIAFEHSFDGYSQHSCHFYNLLHLAEMKSIKTEFEEKVVIESALEDEESKLLPKAESVAIQTDSNDIYPILVKQERSATVDKKGKIKDSQSYSSGLLEGVNDIDKDDAENLLLVSEYVNDIYDYLFQLEFEQPIVKNHLEGQAEVNANMRAVLIDWINEVHLQFRLIPETFQMAVAIIDRYLQAVTNTKRSQLQLVGVTGLFIAAKYEELFPPPITDFVYITDESYTDSQIRKMELKMIKTLDCNLSRPLPIHFLRRFSKAAEAEDIQYAMSKYFIELAMIESNMAYYKPSEIAASSLFLSLNLLKGNAKLTMGLDDSYWTPTLQWYSRYRVEHIKPIARKIAAIARNARTVKLKAVYNKYKSAKFQRISMRPELYGALIDSIIKNGN</sequence>
<keyword evidence="3" id="KW-0131">Cell cycle</keyword>
<dbReference type="InterPro" id="IPR036915">
    <property type="entry name" value="Cyclin-like_sf"/>
</dbReference>
<name>A0A1A9VCE2_GLOAU</name>
<dbReference type="SMART" id="SM00385">
    <property type="entry name" value="CYCLIN"/>
    <property type="match status" value="2"/>
</dbReference>
<dbReference type="PIRSF" id="PIRSF001771">
    <property type="entry name" value="Cyclin_A_B_D_E"/>
    <property type="match status" value="1"/>
</dbReference>
<feature type="domain" description="Cyclin-like" evidence="5">
    <location>
        <begin position="427"/>
        <end position="518"/>
    </location>
</feature>
<dbReference type="GO" id="GO:0005634">
    <property type="term" value="C:nucleus"/>
    <property type="evidence" value="ECO:0007669"/>
    <property type="project" value="UniProtKB-ARBA"/>
</dbReference>
<dbReference type="GO" id="GO:0051301">
    <property type="term" value="P:cell division"/>
    <property type="evidence" value="ECO:0007669"/>
    <property type="project" value="UniProtKB-KW"/>
</dbReference>
<dbReference type="InterPro" id="IPR004367">
    <property type="entry name" value="Cyclin_C-dom"/>
</dbReference>
<keyword evidence="8" id="KW-1185">Reference proteome</keyword>
<evidence type="ECO:0000313" key="7">
    <source>
        <dbReference type="EnsemblMetazoa" id="GAUT032804-PA"/>
    </source>
</evidence>
<feature type="domain" description="Cyclin-like" evidence="5">
    <location>
        <begin position="329"/>
        <end position="414"/>
    </location>
</feature>
<dbReference type="CDD" id="cd20509">
    <property type="entry name" value="CYCLIN_CCNB1-like_rpt2"/>
    <property type="match status" value="1"/>
</dbReference>
<dbReference type="Gene3D" id="1.10.472.10">
    <property type="entry name" value="Cyclin-like"/>
    <property type="match status" value="2"/>
</dbReference>
<keyword evidence="1" id="KW-0132">Cell division</keyword>
<dbReference type="VEuPathDB" id="VectorBase:GAUT032804"/>
<reference evidence="7" key="1">
    <citation type="submission" date="2020-05" db="UniProtKB">
        <authorList>
            <consortium name="EnsemblMetazoa"/>
        </authorList>
    </citation>
    <scope>IDENTIFICATION</scope>
    <source>
        <strain evidence="7">TTRI</strain>
    </source>
</reference>
<evidence type="ECO:0000259" key="5">
    <source>
        <dbReference type="SMART" id="SM00385"/>
    </source>
</evidence>
<proteinExistence type="inferred from homology"/>
<organism evidence="7 8">
    <name type="scientific">Glossina austeni</name>
    <name type="common">Savannah tsetse fly</name>
    <dbReference type="NCBI Taxonomy" id="7395"/>
    <lineage>
        <taxon>Eukaryota</taxon>
        <taxon>Metazoa</taxon>
        <taxon>Ecdysozoa</taxon>
        <taxon>Arthropoda</taxon>
        <taxon>Hexapoda</taxon>
        <taxon>Insecta</taxon>
        <taxon>Pterygota</taxon>
        <taxon>Neoptera</taxon>
        <taxon>Endopterygota</taxon>
        <taxon>Diptera</taxon>
        <taxon>Brachycera</taxon>
        <taxon>Muscomorpha</taxon>
        <taxon>Hippoboscoidea</taxon>
        <taxon>Glossinidae</taxon>
        <taxon>Glossina</taxon>
    </lineage>
</organism>
<evidence type="ECO:0000256" key="1">
    <source>
        <dbReference type="ARBA" id="ARBA00022618"/>
    </source>
</evidence>
<evidence type="ECO:0000256" key="2">
    <source>
        <dbReference type="ARBA" id="ARBA00023127"/>
    </source>
</evidence>
<dbReference type="SMART" id="SM01332">
    <property type="entry name" value="Cyclin_C"/>
    <property type="match status" value="1"/>
</dbReference>
<protein>
    <submittedName>
        <fullName evidence="7">Uncharacterized protein</fullName>
    </submittedName>
</protein>
<dbReference type="InterPro" id="IPR046965">
    <property type="entry name" value="Cyclin_A/B-like"/>
</dbReference>
<dbReference type="GO" id="GO:0016538">
    <property type="term" value="F:cyclin-dependent protein serine/threonine kinase regulator activity"/>
    <property type="evidence" value="ECO:0007669"/>
    <property type="project" value="InterPro"/>
</dbReference>
<evidence type="ECO:0000256" key="3">
    <source>
        <dbReference type="ARBA" id="ARBA00023306"/>
    </source>
</evidence>
<dbReference type="InterPro" id="IPR013763">
    <property type="entry name" value="Cyclin-like_dom"/>
</dbReference>
<dbReference type="SUPFAM" id="SSF47954">
    <property type="entry name" value="Cyclin-like"/>
    <property type="match status" value="2"/>
</dbReference>
<dbReference type="InterPro" id="IPR048258">
    <property type="entry name" value="Cyclins_cyclin-box"/>
</dbReference>
<dbReference type="Pfam" id="PF00134">
    <property type="entry name" value="Cyclin_N"/>
    <property type="match status" value="1"/>
</dbReference>
<dbReference type="PANTHER" id="PTHR10177">
    <property type="entry name" value="CYCLINS"/>
    <property type="match status" value="1"/>
</dbReference>
<dbReference type="CDD" id="cd20507">
    <property type="entry name" value="CYCLIN_CCNB1-like_rpt1"/>
    <property type="match status" value="1"/>
</dbReference>
<evidence type="ECO:0000313" key="8">
    <source>
        <dbReference type="Proteomes" id="UP000078200"/>
    </source>
</evidence>
<dbReference type="InterPro" id="IPR006671">
    <property type="entry name" value="Cyclin_N"/>
</dbReference>
<comment type="similarity">
    <text evidence="4">Belongs to the cyclin family.</text>
</comment>
<dbReference type="Proteomes" id="UP000078200">
    <property type="component" value="Unassembled WGS sequence"/>
</dbReference>
<accession>A0A1A9VCE2</accession>
<dbReference type="GO" id="GO:0044772">
    <property type="term" value="P:mitotic cell cycle phase transition"/>
    <property type="evidence" value="ECO:0007669"/>
    <property type="project" value="InterPro"/>
</dbReference>
<dbReference type="STRING" id="7395.A0A1A9VCE2"/>
<dbReference type="PROSITE" id="PS00292">
    <property type="entry name" value="CYCLINS"/>
    <property type="match status" value="1"/>
</dbReference>
<feature type="domain" description="Cyclin C-terminal" evidence="6">
    <location>
        <begin position="423"/>
        <end position="549"/>
    </location>
</feature>
<evidence type="ECO:0000259" key="6">
    <source>
        <dbReference type="SMART" id="SM01332"/>
    </source>
</evidence>
<dbReference type="Pfam" id="PF02984">
    <property type="entry name" value="Cyclin_C"/>
    <property type="match status" value="1"/>
</dbReference>
<dbReference type="InterPro" id="IPR039361">
    <property type="entry name" value="Cyclin"/>
</dbReference>